<name>A0A7Y3Z9F1_9VIBR</name>
<keyword evidence="2" id="KW-0067">ATP-binding</keyword>
<accession>A0A7Y3Z9F1</accession>
<proteinExistence type="predicted"/>
<dbReference type="InterPro" id="IPR027417">
    <property type="entry name" value="P-loop_NTPase"/>
</dbReference>
<comment type="caution">
    <text evidence="2">The sequence shown here is derived from an EMBL/GenBank/DDBJ whole genome shotgun (WGS) entry which is preliminary data.</text>
</comment>
<dbReference type="EMBL" id="VTYN01000012">
    <property type="protein sequence ID" value="NOH48961.1"/>
    <property type="molecule type" value="Genomic_DNA"/>
</dbReference>
<dbReference type="Pfam" id="PF13401">
    <property type="entry name" value="AAA_22"/>
    <property type="match status" value="1"/>
</dbReference>
<dbReference type="SUPFAM" id="SSF52540">
    <property type="entry name" value="P-loop containing nucleoside triphosphate hydrolases"/>
    <property type="match status" value="1"/>
</dbReference>
<evidence type="ECO:0000259" key="1">
    <source>
        <dbReference type="Pfam" id="PF13401"/>
    </source>
</evidence>
<dbReference type="GO" id="GO:0005524">
    <property type="term" value="F:ATP binding"/>
    <property type="evidence" value="ECO:0007669"/>
    <property type="project" value="UniProtKB-KW"/>
</dbReference>
<gene>
    <name evidence="2" type="ORF">F0262_12940</name>
</gene>
<reference evidence="2 3" key="1">
    <citation type="submission" date="2019-08" db="EMBL/GenBank/DDBJ databases">
        <title>Draft genome sequencing and comparative genomics of hatchery-associated Vibrios.</title>
        <authorList>
            <person name="Kehlet-Delgado H."/>
            <person name="Mueller R.S."/>
        </authorList>
    </citation>
    <scope>NUCLEOTIDE SEQUENCE [LARGE SCALE GENOMIC DNA]</scope>
    <source>
        <strain evidence="2 3">00-78-3</strain>
    </source>
</reference>
<feature type="domain" description="ORC1/DEAH AAA+ ATPase" evidence="1">
    <location>
        <begin position="128"/>
        <end position="278"/>
    </location>
</feature>
<dbReference type="GO" id="GO:0016887">
    <property type="term" value="F:ATP hydrolysis activity"/>
    <property type="evidence" value="ECO:0007669"/>
    <property type="project" value="InterPro"/>
</dbReference>
<dbReference type="AlphaFoldDB" id="A0A7Y3Z9F1"/>
<evidence type="ECO:0000313" key="3">
    <source>
        <dbReference type="Proteomes" id="UP000572072"/>
    </source>
</evidence>
<evidence type="ECO:0000313" key="2">
    <source>
        <dbReference type="EMBL" id="NOH48961.1"/>
    </source>
</evidence>
<dbReference type="InterPro" id="IPR049945">
    <property type="entry name" value="AAA_22"/>
</dbReference>
<keyword evidence="2" id="KW-0547">Nucleotide-binding</keyword>
<dbReference type="Proteomes" id="UP000572072">
    <property type="component" value="Unassembled WGS sequence"/>
</dbReference>
<organism evidence="2 3">
    <name type="scientific">Vibrio rotiferianus</name>
    <dbReference type="NCBI Taxonomy" id="190895"/>
    <lineage>
        <taxon>Bacteria</taxon>
        <taxon>Pseudomonadati</taxon>
        <taxon>Pseudomonadota</taxon>
        <taxon>Gammaproteobacteria</taxon>
        <taxon>Vibrionales</taxon>
        <taxon>Vibrionaceae</taxon>
        <taxon>Vibrio</taxon>
    </lineage>
</organism>
<protein>
    <submittedName>
        <fullName evidence="2">ATP-binding protein</fullName>
    </submittedName>
</protein>
<sequence length="468" mass="52847">MMNKMIANYIPHPNSQMAKNPLIEALGMPLLPKQFIQATTLSPDMLIDVSSLPTEHHGYYTRTFIDNLSECYVVQDEAPRLYDTVFRMIERGYIYRNPLVYGDIKQLQFADSIEIPEGQERTLKQTANQQSFLVAGLSGRGKSAMVESILSAIPQVISHQEYQGQRFIYEQIVWLKIDIPTARGQRALLWRILESIDSVTGENYYESHQKSSVTALMIAVRKALLIHGVGIIVLDEAQNLSETRQYEKVGNNENATLKFVEELFNKVGVPLLLVGTLSTLNLFSKEMTAARRIGKTGSLILEQCDVESSFWKRFIKQMCPTQLLKNQTTDIDTLTRHVHYLSAGIPAIASSLIKATLSYLTYLTPNNQDLSMAALDHVFKEQFLLVSGALTALKRGQFYKYEDCNPLSQLHSVQQDLFSESGSDIDGNQVYKKSIRSSRSAANLTEKDQEMLENLTPEALLAQARKYE</sequence>
<dbReference type="Gene3D" id="3.40.50.300">
    <property type="entry name" value="P-loop containing nucleotide triphosphate hydrolases"/>
    <property type="match status" value="1"/>
</dbReference>